<dbReference type="SUPFAM" id="SSF103481">
    <property type="entry name" value="Multidrug resistance efflux transporter EmrE"/>
    <property type="match status" value="2"/>
</dbReference>
<reference evidence="3 4" key="1">
    <citation type="submission" date="2021-08" db="EMBL/GenBank/DDBJ databases">
        <title>Devosia salina sp. nov., isolated from the South China Sea sediment.</title>
        <authorList>
            <person name="Zhou Z."/>
        </authorList>
    </citation>
    <scope>NUCLEOTIDE SEQUENCE [LARGE SCALE GENOMIC DNA]</scope>
    <source>
        <strain evidence="3 4">SCS-3</strain>
    </source>
</reference>
<protein>
    <submittedName>
        <fullName evidence="3">DMT family transporter</fullName>
    </submittedName>
</protein>
<keyword evidence="1" id="KW-1133">Transmembrane helix</keyword>
<name>A0ABX8WEB0_9HYPH</name>
<evidence type="ECO:0000313" key="4">
    <source>
        <dbReference type="Proteomes" id="UP000825799"/>
    </source>
</evidence>
<feature type="transmembrane region" description="Helical" evidence="1">
    <location>
        <begin position="248"/>
        <end position="265"/>
    </location>
</feature>
<feature type="transmembrane region" description="Helical" evidence="1">
    <location>
        <begin position="44"/>
        <end position="63"/>
    </location>
</feature>
<organism evidence="3 4">
    <name type="scientific">Devosia salina</name>
    <dbReference type="NCBI Taxonomy" id="2860336"/>
    <lineage>
        <taxon>Bacteria</taxon>
        <taxon>Pseudomonadati</taxon>
        <taxon>Pseudomonadota</taxon>
        <taxon>Alphaproteobacteria</taxon>
        <taxon>Hyphomicrobiales</taxon>
        <taxon>Devosiaceae</taxon>
        <taxon>Devosia</taxon>
    </lineage>
</organism>
<gene>
    <name evidence="3" type="ORF">K1X15_14240</name>
</gene>
<feature type="domain" description="EamA" evidence="2">
    <location>
        <begin position="16"/>
        <end position="148"/>
    </location>
</feature>
<dbReference type="EMBL" id="CP080590">
    <property type="protein sequence ID" value="QYO75782.1"/>
    <property type="molecule type" value="Genomic_DNA"/>
</dbReference>
<evidence type="ECO:0000313" key="3">
    <source>
        <dbReference type="EMBL" id="QYO75782.1"/>
    </source>
</evidence>
<dbReference type="PANTHER" id="PTHR22911">
    <property type="entry name" value="ACYL-MALONYL CONDENSING ENZYME-RELATED"/>
    <property type="match status" value="1"/>
</dbReference>
<evidence type="ECO:0000259" key="2">
    <source>
        <dbReference type="Pfam" id="PF00892"/>
    </source>
</evidence>
<feature type="transmembrane region" description="Helical" evidence="1">
    <location>
        <begin position="157"/>
        <end position="176"/>
    </location>
</feature>
<feature type="transmembrane region" description="Helical" evidence="1">
    <location>
        <begin position="271"/>
        <end position="288"/>
    </location>
</feature>
<keyword evidence="1" id="KW-0812">Transmembrane</keyword>
<dbReference type="InterPro" id="IPR000620">
    <property type="entry name" value="EamA_dom"/>
</dbReference>
<dbReference type="Pfam" id="PF00892">
    <property type="entry name" value="EamA"/>
    <property type="match status" value="2"/>
</dbReference>
<dbReference type="PANTHER" id="PTHR22911:SF103">
    <property type="entry name" value="BLR2811 PROTEIN"/>
    <property type="match status" value="1"/>
</dbReference>
<accession>A0ABX8WEB0</accession>
<feature type="transmembrane region" description="Helical" evidence="1">
    <location>
        <begin position="16"/>
        <end position="38"/>
    </location>
</feature>
<proteinExistence type="predicted"/>
<feature type="transmembrane region" description="Helical" evidence="1">
    <location>
        <begin position="216"/>
        <end position="236"/>
    </location>
</feature>
<dbReference type="Proteomes" id="UP000825799">
    <property type="component" value="Chromosome"/>
</dbReference>
<feature type="domain" description="EamA" evidence="2">
    <location>
        <begin position="157"/>
        <end position="286"/>
    </location>
</feature>
<dbReference type="RefSeq" id="WP_220304277.1">
    <property type="nucleotide sequence ID" value="NZ_CP080590.1"/>
</dbReference>
<feature type="transmembrane region" description="Helical" evidence="1">
    <location>
        <begin position="188"/>
        <end position="210"/>
    </location>
</feature>
<feature type="transmembrane region" description="Helical" evidence="1">
    <location>
        <begin position="107"/>
        <end position="125"/>
    </location>
</feature>
<dbReference type="InterPro" id="IPR037185">
    <property type="entry name" value="EmrE-like"/>
</dbReference>
<feature type="transmembrane region" description="Helical" evidence="1">
    <location>
        <begin position="84"/>
        <end position="101"/>
    </location>
</feature>
<sequence length="310" mass="32989">MSAIAGASRPDQVGRAIILTLITIGVFGVQDAIAKILVQDYSPFQITMMRYWGFAAFALFLVARQAPLRQALRSRTPRLQILRGVLLMADIWFFALALKSVPLGELQAIVIVYPLLVTVFAIPILGEQVGVFRFAAVLAGFVGALIIMRPGGVPLDWGVGFALASASLYALYIVVTRKVAAIDSAATSMTYAALVGLVLSGGVGVFFWQPMGWGDFALVVMVMATTCAGHGLMTIALTMAPASVLQPFNYFSLPWAIVLSIVVFGQWIDPVSLFGAGVIVAAGLVVMARERSRRVPKVAEEAIPGGELGS</sequence>
<keyword evidence="4" id="KW-1185">Reference proteome</keyword>
<evidence type="ECO:0000256" key="1">
    <source>
        <dbReference type="SAM" id="Phobius"/>
    </source>
</evidence>
<feature type="transmembrane region" description="Helical" evidence="1">
    <location>
        <begin position="132"/>
        <end position="151"/>
    </location>
</feature>
<keyword evidence="1" id="KW-0472">Membrane</keyword>